<dbReference type="SUPFAM" id="SSF48452">
    <property type="entry name" value="TPR-like"/>
    <property type="match status" value="1"/>
</dbReference>
<dbReference type="SMART" id="SM00530">
    <property type="entry name" value="HTH_XRE"/>
    <property type="match status" value="1"/>
</dbReference>
<evidence type="ECO:0000259" key="2">
    <source>
        <dbReference type="SMART" id="SM00530"/>
    </source>
</evidence>
<comment type="caution">
    <text evidence="3">The sequence shown here is derived from an EMBL/GenBank/DDBJ whole genome shotgun (WGS) entry which is preliminary data.</text>
</comment>
<dbReference type="CDD" id="cd00093">
    <property type="entry name" value="HTH_XRE"/>
    <property type="match status" value="1"/>
</dbReference>
<keyword evidence="4" id="KW-1185">Reference proteome</keyword>
<dbReference type="EMBL" id="RBAM01000002">
    <property type="protein sequence ID" value="RKN76311.1"/>
    <property type="molecule type" value="Genomic_DNA"/>
</dbReference>
<protein>
    <submittedName>
        <fullName evidence="3">Tat pathway signal protein</fullName>
    </submittedName>
</protein>
<dbReference type="Proteomes" id="UP000270343">
    <property type="component" value="Unassembled WGS sequence"/>
</dbReference>
<dbReference type="Gene3D" id="1.25.40.10">
    <property type="entry name" value="Tetratricopeptide repeat domain"/>
    <property type="match status" value="1"/>
</dbReference>
<dbReference type="InterPro" id="IPR001387">
    <property type="entry name" value="Cro/C1-type_HTH"/>
</dbReference>
<dbReference type="OrthoDB" id="4332031at2"/>
<dbReference type="RefSeq" id="WP_120753649.1">
    <property type="nucleotide sequence ID" value="NZ_JBFADQ010000002.1"/>
</dbReference>
<sequence length="426" mass="46106">MPGNVRLAALMRARGLSQMELAEQINDAVERLTRRRGNASDRTVRRYLSGETSWPQGRQRLAMEAVFGCTAEELGFTPPACRAQGGSTLATHLHSPQEEPVHRRTFIAASTGTVLSATSLVGAARPTVGTADVQRLRNALTALWLLDDQEGGGPALEGRAVALSQKAMDLQQNGSAAQRIRGRLYGLAAAFTATAMWAAVDSRQLDRAQRHMESAVTLAGLSGEGQVQHQTWRYAAMLADQRGRPADALAAAEAAMSTSIHRRDPLYAALSHSRLALSLPGAGDPARAQRALGRAFECFDRADPFEHRPASMDFFTRGELHGLAGITYLRLQRPDEAESHMHQCLTALRPDQHRNRAYYKAHMALAQLAQNDFEQACATAAEAIPPRGSGGTGRIPHLLQAFTTGLNARAPGSGTAREWNDRARTP</sequence>
<evidence type="ECO:0000256" key="1">
    <source>
        <dbReference type="SAM" id="MobiDB-lite"/>
    </source>
</evidence>
<dbReference type="AlphaFoldDB" id="A0A3B0BV10"/>
<name>A0A3B0BV10_9ACTN</name>
<evidence type="ECO:0000313" key="4">
    <source>
        <dbReference type="Proteomes" id="UP000270343"/>
    </source>
</evidence>
<reference evidence="3 4" key="1">
    <citation type="journal article" date="2015" name="Antonie Van Leeuwenhoek">
        <title>Streptomyces klenkii sp. nov., isolated from deep marine sediment.</title>
        <authorList>
            <person name="Veyisoglu A."/>
            <person name="Sahin N."/>
        </authorList>
    </citation>
    <scope>NUCLEOTIDE SEQUENCE [LARGE SCALE GENOMIC DNA]</scope>
    <source>
        <strain evidence="3 4">KCTC 29202</strain>
    </source>
</reference>
<feature type="region of interest" description="Disordered" evidence="1">
    <location>
        <begin position="407"/>
        <end position="426"/>
    </location>
</feature>
<proteinExistence type="predicted"/>
<dbReference type="InterPro" id="IPR011990">
    <property type="entry name" value="TPR-like_helical_dom_sf"/>
</dbReference>
<gene>
    <name evidence="3" type="ORF">D7231_04705</name>
</gene>
<accession>A0A3B0BV10</accession>
<feature type="domain" description="HTH cro/C1-type" evidence="2">
    <location>
        <begin position="6"/>
        <end position="74"/>
    </location>
</feature>
<organism evidence="3 4">
    <name type="scientific">Streptomyces klenkii</name>
    <dbReference type="NCBI Taxonomy" id="1420899"/>
    <lineage>
        <taxon>Bacteria</taxon>
        <taxon>Bacillati</taxon>
        <taxon>Actinomycetota</taxon>
        <taxon>Actinomycetes</taxon>
        <taxon>Kitasatosporales</taxon>
        <taxon>Streptomycetaceae</taxon>
        <taxon>Streptomyces</taxon>
    </lineage>
</organism>
<evidence type="ECO:0000313" key="3">
    <source>
        <dbReference type="EMBL" id="RKN76311.1"/>
    </source>
</evidence>